<name>E1R4T3_SEDSS</name>
<reference evidence="2 3" key="1">
    <citation type="journal article" date="2010" name="Stand. Genomic Sci.">
        <title>Complete genome sequence of Spirochaeta smaragdinae type strain (SEBR 4228).</title>
        <authorList>
            <person name="Mavromatis K."/>
            <person name="Yasawong M."/>
            <person name="Chertkov O."/>
            <person name="Lapidus A."/>
            <person name="Lucas S."/>
            <person name="Nolan M."/>
            <person name="Del Rio T.G."/>
            <person name="Tice H."/>
            <person name="Cheng J.F."/>
            <person name="Pitluck S."/>
            <person name="Liolios K."/>
            <person name="Ivanova N."/>
            <person name="Tapia R."/>
            <person name="Han C."/>
            <person name="Bruce D."/>
            <person name="Goodwin L."/>
            <person name="Pati A."/>
            <person name="Chen A."/>
            <person name="Palaniappan K."/>
            <person name="Land M."/>
            <person name="Hauser L."/>
            <person name="Chang Y.J."/>
            <person name="Jeffries C.D."/>
            <person name="Detter J.C."/>
            <person name="Rohde M."/>
            <person name="Brambilla E."/>
            <person name="Spring S."/>
            <person name="Goker M."/>
            <person name="Sikorski J."/>
            <person name="Woyke T."/>
            <person name="Bristow J."/>
            <person name="Eisen J.A."/>
            <person name="Markowitz V."/>
            <person name="Hugenholtz P."/>
            <person name="Klenk H.P."/>
            <person name="Kyrpides N.C."/>
        </authorList>
    </citation>
    <scope>NUCLEOTIDE SEQUENCE [LARGE SCALE GENOMIC DNA]</scope>
    <source>
        <strain evidence="3">DSM 11293 / JCM 15392 / SEBR 4228</strain>
    </source>
</reference>
<organism evidence="2 3">
    <name type="scientific">Sediminispirochaeta smaragdinae (strain DSM 11293 / JCM 15392 / SEBR 4228)</name>
    <name type="common">Spirochaeta smaragdinae</name>
    <dbReference type="NCBI Taxonomy" id="573413"/>
    <lineage>
        <taxon>Bacteria</taxon>
        <taxon>Pseudomonadati</taxon>
        <taxon>Spirochaetota</taxon>
        <taxon>Spirochaetia</taxon>
        <taxon>Spirochaetales</taxon>
        <taxon>Spirochaetaceae</taxon>
        <taxon>Sediminispirochaeta</taxon>
    </lineage>
</organism>
<feature type="transmembrane region" description="Helical" evidence="1">
    <location>
        <begin position="81"/>
        <end position="101"/>
    </location>
</feature>
<dbReference type="KEGG" id="ssm:Spirs_3071"/>
<dbReference type="STRING" id="573413.Spirs_3071"/>
<dbReference type="RefSeq" id="WP_013255630.1">
    <property type="nucleotide sequence ID" value="NC_014364.1"/>
</dbReference>
<keyword evidence="1" id="KW-1133">Transmembrane helix</keyword>
<protein>
    <submittedName>
        <fullName evidence="2">Uncharacterized protein</fullName>
    </submittedName>
</protein>
<dbReference type="HOGENOM" id="CLU_1488171_0_0_12"/>
<proteinExistence type="predicted"/>
<evidence type="ECO:0000256" key="1">
    <source>
        <dbReference type="SAM" id="Phobius"/>
    </source>
</evidence>
<dbReference type="EMBL" id="CP002116">
    <property type="protein sequence ID" value="ADK82171.1"/>
    <property type="molecule type" value="Genomic_DNA"/>
</dbReference>
<keyword evidence="1" id="KW-0812">Transmembrane</keyword>
<accession>E1R4T3</accession>
<feature type="transmembrane region" description="Helical" evidence="1">
    <location>
        <begin position="133"/>
        <end position="154"/>
    </location>
</feature>
<sequence>MKNGVIAAFLLITIVDLSAQNLPKDLEAAVTIAQVGSTPLLIETMIDYRGIQQNQLDEAYKKRDQIIVDLNEVKASRRHRAVWSGVMVAVTALCAGSYFYLHDLGNDAYDDYMDATISEDATEYRDTYERYDLMSYTGLGLAGVGAITSIVLFAKIPSQKDLQVQRTTIEGEIQRLEGALE</sequence>
<dbReference type="AlphaFoldDB" id="E1R4T3"/>
<keyword evidence="1" id="KW-0472">Membrane</keyword>
<dbReference type="Proteomes" id="UP000002318">
    <property type="component" value="Chromosome"/>
</dbReference>
<gene>
    <name evidence="2" type="ordered locus">Spirs_3071</name>
</gene>
<keyword evidence="3" id="KW-1185">Reference proteome</keyword>
<evidence type="ECO:0000313" key="2">
    <source>
        <dbReference type="EMBL" id="ADK82171.1"/>
    </source>
</evidence>
<evidence type="ECO:0000313" key="3">
    <source>
        <dbReference type="Proteomes" id="UP000002318"/>
    </source>
</evidence>